<dbReference type="EMBL" id="VJWA01000002">
    <property type="protein sequence ID" value="TRW13986.1"/>
    <property type="molecule type" value="Genomic_DNA"/>
</dbReference>
<proteinExistence type="predicted"/>
<evidence type="ECO:0000313" key="3">
    <source>
        <dbReference type="Proteomes" id="UP000317894"/>
    </source>
</evidence>
<keyword evidence="3" id="KW-1185">Reference proteome</keyword>
<keyword evidence="1" id="KW-0812">Transmembrane</keyword>
<dbReference type="OrthoDB" id="6384283at2"/>
<evidence type="ECO:0000256" key="1">
    <source>
        <dbReference type="SAM" id="Phobius"/>
    </source>
</evidence>
<accession>A0A552U6Z0</accession>
<feature type="transmembrane region" description="Helical" evidence="1">
    <location>
        <begin position="67"/>
        <end position="90"/>
    </location>
</feature>
<keyword evidence="1" id="KW-0472">Membrane</keyword>
<dbReference type="RefSeq" id="WP_144237192.1">
    <property type="nucleotide sequence ID" value="NZ_VJWA01000002.1"/>
</dbReference>
<dbReference type="Proteomes" id="UP000317894">
    <property type="component" value="Unassembled WGS sequence"/>
</dbReference>
<name>A0A552U6Z0_9SPHN</name>
<gene>
    <name evidence="2" type="ORF">FMM06_09585</name>
</gene>
<protein>
    <submittedName>
        <fullName evidence="2">DUF4199 domain-containing protein</fullName>
    </submittedName>
</protein>
<comment type="caution">
    <text evidence="2">The sequence shown here is derived from an EMBL/GenBank/DDBJ whole genome shotgun (WGS) entry which is preliminary data.</text>
</comment>
<reference evidence="2 3" key="1">
    <citation type="submission" date="2019-07" db="EMBL/GenBank/DDBJ databases">
        <title>Novel species isolated from glacier.</title>
        <authorList>
            <person name="Liu Q."/>
            <person name="Xin Y.-H."/>
        </authorList>
    </citation>
    <scope>NUCLEOTIDE SEQUENCE [LARGE SCALE GENOMIC DNA]</scope>
    <source>
        <strain evidence="2 3">LB1R16</strain>
    </source>
</reference>
<feature type="transmembrane region" description="Helical" evidence="1">
    <location>
        <begin position="5"/>
        <end position="29"/>
    </location>
</feature>
<dbReference type="AlphaFoldDB" id="A0A552U6Z0"/>
<dbReference type="InterPro" id="IPR025250">
    <property type="entry name" value="DUF4199"/>
</dbReference>
<feature type="transmembrane region" description="Helical" evidence="1">
    <location>
        <begin position="148"/>
        <end position="168"/>
    </location>
</feature>
<sequence>MLRQILTYGTIAGLIVGSILGALTVASAGQAPGPYGMAIGYLTMLIALSTIFVAIKRRRDVDGGGVIRFWPALGLGVGISVVAGIFYVAAWEAATAFTGLDFGRVYADALIAQEKAKGVSGAALARFTADMRAFEVQYADPLWRLPMVFSEILPVGVLVSLISAGLLANRRFLPARRV</sequence>
<keyword evidence="1" id="KW-1133">Transmembrane helix</keyword>
<evidence type="ECO:0000313" key="2">
    <source>
        <dbReference type="EMBL" id="TRW13986.1"/>
    </source>
</evidence>
<feature type="transmembrane region" description="Helical" evidence="1">
    <location>
        <begin position="35"/>
        <end position="55"/>
    </location>
</feature>
<organism evidence="2 3">
    <name type="scientific">Glacieibacterium frigidum</name>
    <dbReference type="NCBI Taxonomy" id="2593303"/>
    <lineage>
        <taxon>Bacteria</taxon>
        <taxon>Pseudomonadati</taxon>
        <taxon>Pseudomonadota</taxon>
        <taxon>Alphaproteobacteria</taxon>
        <taxon>Sphingomonadales</taxon>
        <taxon>Sphingosinicellaceae</taxon>
        <taxon>Glacieibacterium</taxon>
    </lineage>
</organism>
<dbReference type="Pfam" id="PF13858">
    <property type="entry name" value="DUF4199"/>
    <property type="match status" value="1"/>
</dbReference>